<sequence length="279" mass="32108" precursor="true">MFRLLATFAAAMFTVAAASTNCLAQPLDSSPFVDPPFEIDEVQNPLKWRLITFRNTGQIPIVSVARPSAYYFPESQLEQLRQRLPIEPGERVLLSFDRDQHHGLLPEGLCVTWGTPVGNSRTTDYLPMAVDSFVWRLPADRGHQFVDLSYEFSTGSHIDVRTRSSPPNRPRSRTSRTYSRVMSVNNPSEYITEFNYVHLDFHGRRGTFDLYFIPAWRYAIRRVEGTFTTGQLDPLTLTRSLYLTSSYGDWEFVLDDWDNEIWGHLPLPGGDVRTIFYKQ</sequence>
<proteinExistence type="predicted"/>
<feature type="signal peptide" evidence="1">
    <location>
        <begin position="1"/>
        <end position="24"/>
    </location>
</feature>
<dbReference type="KEGG" id="fmr:Fuma_05908"/>
<dbReference type="Proteomes" id="UP000187735">
    <property type="component" value="Chromosome"/>
</dbReference>
<organism evidence="2 3">
    <name type="scientific">Fuerstiella marisgermanici</name>
    <dbReference type="NCBI Taxonomy" id="1891926"/>
    <lineage>
        <taxon>Bacteria</taxon>
        <taxon>Pseudomonadati</taxon>
        <taxon>Planctomycetota</taxon>
        <taxon>Planctomycetia</taxon>
        <taxon>Planctomycetales</taxon>
        <taxon>Planctomycetaceae</taxon>
        <taxon>Fuerstiella</taxon>
    </lineage>
</organism>
<evidence type="ECO:0000313" key="2">
    <source>
        <dbReference type="EMBL" id="APZ96240.1"/>
    </source>
</evidence>
<protein>
    <submittedName>
        <fullName evidence="2">Uncharacterized protein</fullName>
    </submittedName>
</protein>
<evidence type="ECO:0000313" key="3">
    <source>
        <dbReference type="Proteomes" id="UP000187735"/>
    </source>
</evidence>
<name>A0A1P8WQB3_9PLAN</name>
<accession>A0A1P8WQB3</accession>
<dbReference type="AlphaFoldDB" id="A0A1P8WQB3"/>
<dbReference type="RefSeq" id="WP_077027290.1">
    <property type="nucleotide sequence ID" value="NZ_CP017641.1"/>
</dbReference>
<gene>
    <name evidence="2" type="ORF">Fuma_05908</name>
</gene>
<keyword evidence="1" id="KW-0732">Signal</keyword>
<dbReference type="EMBL" id="CP017641">
    <property type="protein sequence ID" value="APZ96240.1"/>
    <property type="molecule type" value="Genomic_DNA"/>
</dbReference>
<keyword evidence="3" id="KW-1185">Reference proteome</keyword>
<feature type="chain" id="PRO_5012003890" evidence="1">
    <location>
        <begin position="25"/>
        <end position="279"/>
    </location>
</feature>
<reference evidence="2 3" key="1">
    <citation type="journal article" date="2016" name="Front. Microbiol.">
        <title>Fuerstia marisgermanicae gen. nov., sp. nov., an Unusual Member of the Phylum Planctomycetes from the German Wadden Sea.</title>
        <authorList>
            <person name="Kohn T."/>
            <person name="Heuer A."/>
            <person name="Jogler M."/>
            <person name="Vollmers J."/>
            <person name="Boedeker C."/>
            <person name="Bunk B."/>
            <person name="Rast P."/>
            <person name="Borchert D."/>
            <person name="Glockner I."/>
            <person name="Freese H.M."/>
            <person name="Klenk H.P."/>
            <person name="Overmann J."/>
            <person name="Kaster A.K."/>
            <person name="Rohde M."/>
            <person name="Wiegand S."/>
            <person name="Jogler C."/>
        </authorList>
    </citation>
    <scope>NUCLEOTIDE SEQUENCE [LARGE SCALE GENOMIC DNA]</scope>
    <source>
        <strain evidence="2 3">NH11</strain>
    </source>
</reference>
<evidence type="ECO:0000256" key="1">
    <source>
        <dbReference type="SAM" id="SignalP"/>
    </source>
</evidence>